<dbReference type="RefSeq" id="WP_351699423.1">
    <property type="nucleotide sequence ID" value="NZ_JBEOZM010000075.1"/>
</dbReference>
<name>A0ABV1TXA0_9ACTN</name>
<comment type="caution">
    <text evidence="4">The sequence shown here is derived from an EMBL/GenBank/DDBJ whole genome shotgun (WGS) entry which is preliminary data.</text>
</comment>
<evidence type="ECO:0000259" key="3">
    <source>
        <dbReference type="Pfam" id="PF08541"/>
    </source>
</evidence>
<accession>A0ABV1TXA0</accession>
<dbReference type="PANTHER" id="PTHR34069:SF3">
    <property type="entry name" value="ACYL-COA:ACYL-COA ALKYLTRANSFERASE"/>
    <property type="match status" value="1"/>
</dbReference>
<dbReference type="InterPro" id="IPR016039">
    <property type="entry name" value="Thiolase-like"/>
</dbReference>
<dbReference type="Pfam" id="PF08541">
    <property type="entry name" value="ACP_syn_III_C"/>
    <property type="match status" value="1"/>
</dbReference>
<protein>
    <submittedName>
        <fullName evidence="4">3-oxoacyl-[acyl-carrier-protein] synthase III C-terminal domain-containing protein</fullName>
    </submittedName>
</protein>
<evidence type="ECO:0000313" key="4">
    <source>
        <dbReference type="EMBL" id="MER6274663.1"/>
    </source>
</evidence>
<dbReference type="PANTHER" id="PTHR34069">
    <property type="entry name" value="3-OXOACYL-[ACYL-CARRIER-PROTEIN] SYNTHASE 3"/>
    <property type="match status" value="1"/>
</dbReference>
<keyword evidence="5" id="KW-1185">Reference proteome</keyword>
<evidence type="ECO:0000313" key="5">
    <source>
        <dbReference type="Proteomes" id="UP001490365"/>
    </source>
</evidence>
<dbReference type="Proteomes" id="UP001490365">
    <property type="component" value="Unassembled WGS sequence"/>
</dbReference>
<dbReference type="EMBL" id="JBEOZM010000075">
    <property type="protein sequence ID" value="MER6274663.1"/>
    <property type="molecule type" value="Genomic_DNA"/>
</dbReference>
<organism evidence="4 5">
    <name type="scientific">Streptomyces sp. 900105755</name>
    <dbReference type="NCBI Taxonomy" id="3154389"/>
    <lineage>
        <taxon>Bacteria</taxon>
        <taxon>Bacillati</taxon>
        <taxon>Actinomycetota</taxon>
        <taxon>Actinomycetes</taxon>
        <taxon>Kitasatosporales</taxon>
        <taxon>Streptomycetaceae</taxon>
        <taxon>Streptomyces</taxon>
    </lineage>
</organism>
<dbReference type="SUPFAM" id="SSF53901">
    <property type="entry name" value="Thiolase-like"/>
    <property type="match status" value="1"/>
</dbReference>
<reference evidence="4 5" key="1">
    <citation type="submission" date="2024-06" db="EMBL/GenBank/DDBJ databases">
        <title>The Natural Products Discovery Center: Release of the First 8490 Sequenced Strains for Exploring Actinobacteria Biosynthetic Diversity.</title>
        <authorList>
            <person name="Kalkreuter E."/>
            <person name="Kautsar S.A."/>
            <person name="Yang D."/>
            <person name="Bader C.D."/>
            <person name="Teijaro C.N."/>
            <person name="Fluegel L."/>
            <person name="Davis C.M."/>
            <person name="Simpson J.R."/>
            <person name="Lauterbach L."/>
            <person name="Steele A.D."/>
            <person name="Gui C."/>
            <person name="Meng S."/>
            <person name="Li G."/>
            <person name="Viehrig K."/>
            <person name="Ye F."/>
            <person name="Su P."/>
            <person name="Kiefer A.F."/>
            <person name="Nichols A."/>
            <person name="Cepeda A.J."/>
            <person name="Yan W."/>
            <person name="Fan B."/>
            <person name="Jiang Y."/>
            <person name="Adhikari A."/>
            <person name="Zheng C.-J."/>
            <person name="Schuster L."/>
            <person name="Cowan T.M."/>
            <person name="Smanski M.J."/>
            <person name="Chevrette M.G."/>
            <person name="De Carvalho L.P.S."/>
            <person name="Shen B."/>
        </authorList>
    </citation>
    <scope>NUCLEOTIDE SEQUENCE [LARGE SCALE GENOMIC DNA]</scope>
    <source>
        <strain evidence="4 5">NPDC001694</strain>
    </source>
</reference>
<feature type="domain" description="Beta-ketoacyl-[acyl-carrier-protein] synthase III C-terminal" evidence="3">
    <location>
        <begin position="42"/>
        <end position="124"/>
    </location>
</feature>
<keyword evidence="2" id="KW-0012">Acyltransferase</keyword>
<evidence type="ECO:0000256" key="2">
    <source>
        <dbReference type="ARBA" id="ARBA00023315"/>
    </source>
</evidence>
<dbReference type="Gene3D" id="3.40.47.10">
    <property type="match status" value="1"/>
</dbReference>
<sequence>MTPHHAPDLPRGLHIDSERLLASFIGLDTQTKQWPKEQDTDPNAPGLLCVHQPSVPFVHEFCARLGVRADIVVPTFHRTANMGAATLPLQHSLAAEQGRLRPGDTVARFGLASGASATVMLINWSAPTASPHQMTSISPEQGPVAPKELRYVEPTPARAAHELGRVVASYGIRRFSAGLR</sequence>
<proteinExistence type="predicted"/>
<keyword evidence="1" id="KW-0808">Transferase</keyword>
<dbReference type="InterPro" id="IPR013747">
    <property type="entry name" value="ACP_syn_III_C"/>
</dbReference>
<evidence type="ECO:0000256" key="1">
    <source>
        <dbReference type="ARBA" id="ARBA00022679"/>
    </source>
</evidence>
<gene>
    <name evidence="4" type="ORF">ABT211_46785</name>
</gene>